<proteinExistence type="predicted"/>
<evidence type="ECO:0000313" key="2">
    <source>
        <dbReference type="Proteomes" id="UP000189739"/>
    </source>
</evidence>
<gene>
    <name evidence="1" type="ORF">BC343_16660</name>
</gene>
<dbReference type="EMBL" id="MBTF01000037">
    <property type="protein sequence ID" value="OOQ57151.1"/>
    <property type="molecule type" value="Genomic_DNA"/>
</dbReference>
<dbReference type="RefSeq" id="WP_078351025.1">
    <property type="nucleotide sequence ID" value="NZ_MBTF01000037.1"/>
</dbReference>
<reference evidence="1 2" key="1">
    <citation type="submission" date="2016-07" db="EMBL/GenBank/DDBJ databases">
        <title>Genomic analysis of zinc-resistant bacterium Mucilaginibacter pedocola TBZ30.</title>
        <authorList>
            <person name="Huang J."/>
            <person name="Tang J."/>
        </authorList>
    </citation>
    <scope>NUCLEOTIDE SEQUENCE [LARGE SCALE GENOMIC DNA]</scope>
    <source>
        <strain evidence="1 2">TBZ30</strain>
    </source>
</reference>
<sequence>MAAINDTLSAKAILKQVVKQVRIAWVAKRAGNSAFQPTACVTTLANCAEDFATMAAESFKSRGHPATSKLYKSFKAKGPYRSGSKVTMQVMALDYYKFVNQGSKAPLRAKIGKKILGNTKAGRLYSLASKKRGKNSEGFFDEVVAIGGAYTADSLQEAFVQDIINSLEQF</sequence>
<comment type="caution">
    <text evidence="1">The sequence shown here is derived from an EMBL/GenBank/DDBJ whole genome shotgun (WGS) entry which is preliminary data.</text>
</comment>
<name>A0A1S9P868_9SPHI</name>
<organism evidence="1 2">
    <name type="scientific">Mucilaginibacter pedocola</name>
    <dbReference type="NCBI Taxonomy" id="1792845"/>
    <lineage>
        <taxon>Bacteria</taxon>
        <taxon>Pseudomonadati</taxon>
        <taxon>Bacteroidota</taxon>
        <taxon>Sphingobacteriia</taxon>
        <taxon>Sphingobacteriales</taxon>
        <taxon>Sphingobacteriaceae</taxon>
        <taxon>Mucilaginibacter</taxon>
    </lineage>
</organism>
<dbReference type="Proteomes" id="UP000189739">
    <property type="component" value="Unassembled WGS sequence"/>
</dbReference>
<evidence type="ECO:0000313" key="1">
    <source>
        <dbReference type="EMBL" id="OOQ57151.1"/>
    </source>
</evidence>
<accession>A0A1S9P868</accession>
<keyword evidence="2" id="KW-1185">Reference proteome</keyword>
<dbReference type="AlphaFoldDB" id="A0A1S9P868"/>
<dbReference type="STRING" id="1792845.BC343_16660"/>
<protein>
    <submittedName>
        <fullName evidence="1">Uncharacterized protein</fullName>
    </submittedName>
</protein>